<dbReference type="SUPFAM" id="SSF49464">
    <property type="entry name" value="Carboxypeptidase regulatory domain-like"/>
    <property type="match status" value="1"/>
</dbReference>
<evidence type="ECO:0000313" key="1">
    <source>
        <dbReference type="EMBL" id="NNV55389.1"/>
    </source>
</evidence>
<name>A0A8J8FHX7_9BACT</name>
<dbReference type="RefSeq" id="WP_171607320.1">
    <property type="nucleotide sequence ID" value="NZ_WHPF01000005.1"/>
</dbReference>
<dbReference type="InterPro" id="IPR008969">
    <property type="entry name" value="CarboxyPept-like_regulatory"/>
</dbReference>
<sequence length="303" mass="35269">MKNLLPFVLLFCCFTGKTQNITARVIDATNSKPLSFAIVVYSQQQKIMYTDYNGYFTIAADSIPAADSIFIQYLGFKKFSIALKDMANGLLIKLLPDVQALDPVIVSNCRKTETFTLNKNIGRIRQYIGPGPETKLVIMSRYSNNSGRTGYITHVNILIDEKAPNMQVPIRLRWYEWNNDTQMPGKELTDTNLLVYPRTKGWNDFEIPSKTIKCAKDYLVFGLEFIYTPDFQRQFNALQTNTEKLQWLNDMENRWSLSMQYVKDENETGFYMLNNGRVLRYQKKYDKYFIRPAIKFTIEVCKE</sequence>
<accession>A0A8J8FHX7</accession>
<dbReference type="EMBL" id="WHPF01000005">
    <property type="protein sequence ID" value="NNV55389.1"/>
    <property type="molecule type" value="Genomic_DNA"/>
</dbReference>
<dbReference type="Pfam" id="PF13715">
    <property type="entry name" value="CarbopepD_reg_2"/>
    <property type="match status" value="1"/>
</dbReference>
<evidence type="ECO:0008006" key="3">
    <source>
        <dbReference type="Google" id="ProtNLM"/>
    </source>
</evidence>
<dbReference type="AlphaFoldDB" id="A0A8J8FHX7"/>
<keyword evidence="2" id="KW-1185">Reference proteome</keyword>
<protein>
    <recommendedName>
        <fullName evidence="3">Carboxypeptidase-like regulatory domain-containing protein</fullName>
    </recommendedName>
</protein>
<evidence type="ECO:0000313" key="2">
    <source>
        <dbReference type="Proteomes" id="UP000598971"/>
    </source>
</evidence>
<gene>
    <name evidence="1" type="ORF">GD597_07965</name>
</gene>
<proteinExistence type="predicted"/>
<dbReference type="Proteomes" id="UP000598971">
    <property type="component" value="Unassembled WGS sequence"/>
</dbReference>
<reference evidence="1" key="1">
    <citation type="submission" date="2019-10" db="EMBL/GenBank/DDBJ databases">
        <title>Draft genome sequence of Panacibacter sp. KCS-6.</title>
        <authorList>
            <person name="Yim K.J."/>
        </authorList>
    </citation>
    <scope>NUCLEOTIDE SEQUENCE</scope>
    <source>
        <strain evidence="1">KCS-6</strain>
    </source>
</reference>
<comment type="caution">
    <text evidence="1">The sequence shown here is derived from an EMBL/GenBank/DDBJ whole genome shotgun (WGS) entry which is preliminary data.</text>
</comment>
<organism evidence="1 2">
    <name type="scientific">Limnovirga soli</name>
    <dbReference type="NCBI Taxonomy" id="2656915"/>
    <lineage>
        <taxon>Bacteria</taxon>
        <taxon>Pseudomonadati</taxon>
        <taxon>Bacteroidota</taxon>
        <taxon>Chitinophagia</taxon>
        <taxon>Chitinophagales</taxon>
        <taxon>Chitinophagaceae</taxon>
        <taxon>Limnovirga</taxon>
    </lineage>
</organism>